<proteinExistence type="predicted"/>
<name>E3CUA6_COLGM</name>
<gene>
    <name evidence="1" type="ORF">GLRG_18011</name>
</gene>
<geneLocation type="mitochondrion" evidence="1"/>
<dbReference type="GO" id="GO:0005840">
    <property type="term" value="C:ribosome"/>
    <property type="evidence" value="ECO:0007669"/>
    <property type="project" value="UniProtKB-KW"/>
</dbReference>
<dbReference type="eggNOG" id="ENOG502T42X">
    <property type="taxonomic scope" value="Eukaryota"/>
</dbReference>
<keyword evidence="1" id="KW-0689">Ribosomal protein</keyword>
<keyword evidence="1" id="KW-0496">Mitochondrion</keyword>
<sequence>MKAKALNTNAKIFRTNLNNKFKLTPFNSRLNDTGRVKYLPPVSKEWKSTIYSYYKKNMQNMPIDNINANKVIQSYFNLHFADHKFIGSKFISPRKRTLLLKKIYVSKMETKHTNSKAIITLYTVNIGKNLIYNEYKKLAQSWEDKVLNSFKDGFVLRLKKIQSVSSVSSVSTSLLTNTNSIALVKNQDQKQILFSKYKFLTESLQCFNLYLKLYLSRQVKKSCFDQFDLLRQYQLNYYLNKYKFERNIYLYKLSNMLSRIFNKTIEFNIINLKSLVFNPEIFTQVLSLKLRKPKSQVITVMDSLLKVARLPEINRIQEKTSIMKSKDSTLLENSYPNLSLVSILSAAAKAQPHKKYRYSCFLNSLLENLEEKNSKLQGSNISNKIFNSINYKNLGGIRLEVKGRLTRRNRADRSQFKIKWKGGLKNIDSSYKKLSTVTYRGYFKPNVIYSLSTSKRRVGSFAVKGWVSGK</sequence>
<accession>E3CUA6</accession>
<dbReference type="GeneID" id="24417736"/>
<protein>
    <submittedName>
        <fullName evidence="1">Ribosomal protein S3</fullName>
    </submittedName>
</protein>
<keyword evidence="1" id="KW-0687">Ribonucleoprotein</keyword>
<evidence type="ECO:0000313" key="2">
    <source>
        <dbReference type="Proteomes" id="UP000008782"/>
    </source>
</evidence>
<dbReference type="Proteomes" id="UP000008782">
    <property type="component" value="Mitochondrion MT"/>
</dbReference>
<reference evidence="1 2" key="2">
    <citation type="submission" date="2010-09" db="EMBL/GenBank/DDBJ databases">
        <authorList>
            <consortium name="The Broad Institute Genome Sequencing Platform"/>
            <person name="Vaillancourt L."/>
            <person name="Ma L.-J."/>
            <person name="Thon M."/>
            <person name="O'Connell R."/>
            <person name="van Themaat E.V.L."/>
            <person name="Young S.K."/>
            <person name="Zeng Q."/>
            <person name="Gargeya S."/>
            <person name="Alvarado L."/>
            <person name="Berlin A."/>
            <person name="Chen Z."/>
            <person name="Freedman E."/>
            <person name="Gellesch M."/>
            <person name="Goldberg J."/>
            <person name="Griggs A."/>
            <person name="Gujja S."/>
            <person name="Heiman D."/>
            <person name="Howarth C."/>
            <person name="Larson L."/>
            <person name="Mehta T."/>
            <person name="Pearson M."/>
            <person name="Roberts A."/>
            <person name="Saif S."/>
            <person name="Shea T."/>
            <person name="Shenoy N."/>
            <person name="Sisk P."/>
            <person name="Stolte C."/>
            <person name="Sykes S."/>
            <person name="White J."/>
            <person name="Yandava C."/>
            <person name="Haas B."/>
            <person name="Galagan J."/>
            <person name="Nusbaum C."/>
            <person name="Birren B."/>
        </authorList>
    </citation>
    <scope>NUCLEOTIDE SEQUENCE [LARGE SCALE GENOMIC DNA]</scope>
    <source>
        <strain evidence="2">M1.001 / M2 / FGSC 10212</strain>
    </source>
</reference>
<dbReference type="VEuPathDB" id="FungiDB:GLRG_18011"/>
<dbReference type="OrthoDB" id="4360278at2759"/>
<reference evidence="2" key="1">
    <citation type="submission" date="2010-09" db="EMBL/GenBank/DDBJ databases">
        <title>The Genome Sequence of Glomerella graminicola strain M1.001.</title>
        <authorList>
            <consortium name="The Broad Institute Genome Sequencing Platform"/>
            <person name="Vaillancourt L."/>
            <person name="Ma L.-J."/>
            <person name="Thon M."/>
            <person name="Dickman M."/>
            <person name="Young S.K."/>
            <person name="Zeng Q."/>
            <person name="Koehrsen M."/>
            <person name="Alvarado L."/>
            <person name="Berlin A."/>
            <person name="Borenstein D."/>
            <person name="Chen Z."/>
            <person name="Engels R."/>
            <person name="Freedman E."/>
            <person name="Gellesch M."/>
            <person name="Goldberg J."/>
            <person name="Griggs A."/>
            <person name="Gujja S."/>
            <person name="Heiman D."/>
            <person name="Hepburn T."/>
            <person name="Howarth C."/>
            <person name="Jen D."/>
            <person name="Larson L."/>
            <person name="Lewis B."/>
            <person name="Mehta T."/>
            <person name="Park D."/>
            <person name="Pearson M."/>
            <person name="Roberts A."/>
            <person name="Saif S."/>
            <person name="Shea T."/>
            <person name="Shenoy N."/>
            <person name="Sisk P."/>
            <person name="Stolte C."/>
            <person name="Sykes S."/>
            <person name="Walk T."/>
            <person name="White J."/>
            <person name="Yandava C."/>
            <person name="Haas B."/>
            <person name="Galagan J."/>
            <person name="Nusbaum C."/>
            <person name="Birren B."/>
        </authorList>
    </citation>
    <scope>NUCLEOTIDE SEQUENCE [LARGE SCALE GENOMIC DNA]</scope>
    <source>
        <strain evidence="2">M1.001 / M2 / FGSC 10212</strain>
    </source>
</reference>
<dbReference type="HOGENOM" id="CLU_524821_0_0_1"/>
<organism evidence="2">
    <name type="scientific">Colletotrichum graminicola (strain M1.001 / M2 / FGSC 10212)</name>
    <name type="common">Maize anthracnose fungus</name>
    <name type="synonym">Glomerella graminicola</name>
    <dbReference type="NCBI Taxonomy" id="645133"/>
    <lineage>
        <taxon>Eukaryota</taxon>
        <taxon>Fungi</taxon>
        <taxon>Dikarya</taxon>
        <taxon>Ascomycota</taxon>
        <taxon>Pezizomycotina</taxon>
        <taxon>Sordariomycetes</taxon>
        <taxon>Hypocreomycetidae</taxon>
        <taxon>Glomerellales</taxon>
        <taxon>Glomerellaceae</taxon>
        <taxon>Colletotrichum</taxon>
        <taxon>Colletotrichum graminicola species complex</taxon>
    </lineage>
</organism>
<dbReference type="RefSeq" id="XP_008100892.1">
    <property type="nucleotide sequence ID" value="NW_007361658.1"/>
</dbReference>
<dbReference type="STRING" id="645133.E3CUA6"/>
<evidence type="ECO:0000313" key="1">
    <source>
        <dbReference type="EMBL" id="EFQ24852.1"/>
    </source>
</evidence>
<keyword evidence="2" id="KW-1185">Reference proteome</keyword>
<dbReference type="EMBL" id="CM001021">
    <property type="protein sequence ID" value="EFQ24852.1"/>
    <property type="molecule type" value="Genomic_DNA"/>
</dbReference>
<dbReference type="AlphaFoldDB" id="E3CUA6"/>